<organism evidence="2">
    <name type="scientific">Oikopleura dioica</name>
    <name type="common">Tunicate</name>
    <dbReference type="NCBI Taxonomy" id="34765"/>
    <lineage>
        <taxon>Eukaryota</taxon>
        <taxon>Metazoa</taxon>
        <taxon>Chordata</taxon>
        <taxon>Tunicata</taxon>
        <taxon>Appendicularia</taxon>
        <taxon>Copelata</taxon>
        <taxon>Oikopleuridae</taxon>
        <taxon>Oikopleura</taxon>
    </lineage>
</organism>
<accession>E4YRS0</accession>
<dbReference type="EMBL" id="FN655149">
    <property type="protein sequence ID" value="CBY38162.1"/>
    <property type="molecule type" value="Genomic_DNA"/>
</dbReference>
<name>E4YRS0_OIKDI</name>
<evidence type="ECO:0000313" key="2">
    <source>
        <dbReference type="EMBL" id="CBY38162.1"/>
    </source>
</evidence>
<reference evidence="2" key="1">
    <citation type="journal article" date="2010" name="Science">
        <title>Plasticity of animal genome architecture unmasked by rapid evolution of a pelagic tunicate.</title>
        <authorList>
            <person name="Denoeud F."/>
            <person name="Henriet S."/>
            <person name="Mungpakdee S."/>
            <person name="Aury J.M."/>
            <person name="Da Silva C."/>
            <person name="Brinkmann H."/>
            <person name="Mikhaleva J."/>
            <person name="Olsen L.C."/>
            <person name="Jubin C."/>
            <person name="Canestro C."/>
            <person name="Bouquet J.M."/>
            <person name="Danks G."/>
            <person name="Poulain J."/>
            <person name="Campsteijn C."/>
            <person name="Adamski M."/>
            <person name="Cross I."/>
            <person name="Yadetie F."/>
            <person name="Muffato M."/>
            <person name="Louis A."/>
            <person name="Butcher S."/>
            <person name="Tsagkogeorga G."/>
            <person name="Konrad A."/>
            <person name="Singh S."/>
            <person name="Jensen M.F."/>
            <person name="Cong E.H."/>
            <person name="Eikeseth-Otteraa H."/>
            <person name="Noel B."/>
            <person name="Anthouard V."/>
            <person name="Porcel B.M."/>
            <person name="Kachouri-Lafond R."/>
            <person name="Nishino A."/>
            <person name="Ugolini M."/>
            <person name="Chourrout P."/>
            <person name="Nishida H."/>
            <person name="Aasland R."/>
            <person name="Huzurbazar S."/>
            <person name="Westhof E."/>
            <person name="Delsuc F."/>
            <person name="Lehrach H."/>
            <person name="Reinhardt R."/>
            <person name="Weissenbach J."/>
            <person name="Roy S.W."/>
            <person name="Artiguenave F."/>
            <person name="Postlethwait J.H."/>
            <person name="Manak J.R."/>
            <person name="Thompson E.M."/>
            <person name="Jaillon O."/>
            <person name="Du Pasquier L."/>
            <person name="Boudinot P."/>
            <person name="Liberles D.A."/>
            <person name="Volff J.N."/>
            <person name="Philippe H."/>
            <person name="Lenhard B."/>
            <person name="Roest Crollius H."/>
            <person name="Wincker P."/>
            <person name="Chourrout D."/>
        </authorList>
    </citation>
    <scope>NUCLEOTIDE SEQUENCE [LARGE SCALE GENOMIC DNA]</scope>
</reference>
<feature type="compositionally biased region" description="Low complexity" evidence="1">
    <location>
        <begin position="303"/>
        <end position="337"/>
    </location>
</feature>
<feature type="region of interest" description="Disordered" evidence="1">
    <location>
        <begin position="303"/>
        <end position="338"/>
    </location>
</feature>
<gene>
    <name evidence="2" type="ORF">GSOID_T00031672001</name>
</gene>
<dbReference type="AlphaFoldDB" id="E4YRS0"/>
<protein>
    <submittedName>
        <fullName evidence="2">Uncharacterized protein</fullName>
    </submittedName>
</protein>
<proteinExistence type="predicted"/>
<sequence length="344" mass="38500">MKSQYTEDVFADDAHKVWHYVDSSAAYQKVHFTCPLDIYAQTVQVVQGDQYQSQDLKMVSNELPDAAEDFEPETESFFYHETTLDGYEITIDMASQKDGVVEFRCKYENDGNLMGYSQPHVVVKSPEATADIATLEISGSWGAGVANENHVIAVTADSVNVASCSQNAPGYPAQLSIKFKKDEKEYFTPLPGVNKHSISINRDIPREFDETIVSCVAVSADNLIQGIEIWLHNYGCQDVFFENVEIMFDTSKMKPSRIERLVARRRKTILKKNSKIAKTPCKDKFYDPETTTNIATTWSTVTTPADTTTSTGPQTSTTTTAWESTTSTTPWASTPWTDNNFFGF</sequence>
<evidence type="ECO:0000256" key="1">
    <source>
        <dbReference type="SAM" id="MobiDB-lite"/>
    </source>
</evidence>
<dbReference type="Proteomes" id="UP000011014">
    <property type="component" value="Unassembled WGS sequence"/>
</dbReference>